<dbReference type="Gene3D" id="1.20.120.160">
    <property type="entry name" value="HPT domain"/>
    <property type="match status" value="1"/>
</dbReference>
<dbReference type="InterPro" id="IPR002545">
    <property type="entry name" value="CheW-lke_dom"/>
</dbReference>
<feature type="compositionally biased region" description="Basic and acidic residues" evidence="9">
    <location>
        <begin position="585"/>
        <end position="599"/>
    </location>
</feature>
<feature type="domain" description="Histidine kinase" evidence="10">
    <location>
        <begin position="1052"/>
        <end position="1190"/>
    </location>
</feature>
<dbReference type="CDD" id="cd00088">
    <property type="entry name" value="HPT"/>
    <property type="match status" value="1"/>
</dbReference>
<dbReference type="PANTHER" id="PTHR43395">
    <property type="entry name" value="SENSOR HISTIDINE KINASE CHEA"/>
    <property type="match status" value="1"/>
</dbReference>
<comment type="catalytic activity">
    <reaction evidence="1">
        <text>ATP + protein L-histidine = ADP + protein N-phospho-L-histidine.</text>
        <dbReference type="EC" id="2.7.13.3"/>
    </reaction>
</comment>
<feature type="region of interest" description="Disordered" evidence="9">
    <location>
        <begin position="1"/>
        <end position="22"/>
    </location>
</feature>
<dbReference type="Pfam" id="PF00072">
    <property type="entry name" value="Response_reg"/>
    <property type="match status" value="1"/>
</dbReference>
<dbReference type="PANTHER" id="PTHR43395:SF8">
    <property type="entry name" value="HISTIDINE KINASE"/>
    <property type="match status" value="1"/>
</dbReference>
<evidence type="ECO:0000313" key="14">
    <source>
        <dbReference type="Proteomes" id="UP001143304"/>
    </source>
</evidence>
<accession>A0ABT3T6T2</accession>
<feature type="modified residue" description="Phosphohistidine" evidence="7">
    <location>
        <position position="711"/>
    </location>
</feature>
<protein>
    <recommendedName>
        <fullName evidence="2">histidine kinase</fullName>
        <ecNumber evidence="2">2.7.13.3</ecNumber>
    </recommendedName>
</protein>
<keyword evidence="5 13" id="KW-0418">Kinase</keyword>
<feature type="domain" description="Response regulatory" evidence="11">
    <location>
        <begin position="1347"/>
        <end position="1465"/>
    </location>
</feature>
<evidence type="ECO:0000259" key="12">
    <source>
        <dbReference type="PROSITE" id="PS50894"/>
    </source>
</evidence>
<dbReference type="Pfam" id="PF01627">
    <property type="entry name" value="Hpt"/>
    <property type="match status" value="1"/>
</dbReference>
<feature type="domain" description="HPt" evidence="12">
    <location>
        <begin position="664"/>
        <end position="768"/>
    </location>
</feature>
<keyword evidence="14" id="KW-1185">Reference proteome</keyword>
<organism evidence="13 14">
    <name type="scientific">Candidatus Marimicrobium litorale</name>
    <dbReference type="NCBI Taxonomy" id="2518991"/>
    <lineage>
        <taxon>Bacteria</taxon>
        <taxon>Pseudomonadati</taxon>
        <taxon>Pseudomonadota</taxon>
        <taxon>Gammaproteobacteria</taxon>
        <taxon>Cellvibrionales</taxon>
        <taxon>Halieaceae</taxon>
        <taxon>Marimicrobium</taxon>
    </lineage>
</organism>
<dbReference type="SUPFAM" id="SSF52172">
    <property type="entry name" value="CheY-like"/>
    <property type="match status" value="1"/>
</dbReference>
<dbReference type="CDD" id="cd17546">
    <property type="entry name" value="REC_hyHK_CKI1_RcsC-like"/>
    <property type="match status" value="1"/>
</dbReference>
<dbReference type="SMART" id="SM00260">
    <property type="entry name" value="CheW"/>
    <property type="match status" value="1"/>
</dbReference>
<keyword evidence="6" id="KW-0902">Two-component regulatory system</keyword>
<evidence type="ECO:0000259" key="10">
    <source>
        <dbReference type="PROSITE" id="PS50109"/>
    </source>
</evidence>
<dbReference type="PROSITE" id="PS50894">
    <property type="entry name" value="HPT"/>
    <property type="match status" value="1"/>
</dbReference>
<evidence type="ECO:0000256" key="9">
    <source>
        <dbReference type="SAM" id="MobiDB-lite"/>
    </source>
</evidence>
<dbReference type="InterPro" id="IPR036890">
    <property type="entry name" value="HATPase_C_sf"/>
</dbReference>
<proteinExistence type="predicted"/>
<evidence type="ECO:0000256" key="7">
    <source>
        <dbReference type="PROSITE-ProRule" id="PRU00110"/>
    </source>
</evidence>
<dbReference type="Proteomes" id="UP001143304">
    <property type="component" value="Unassembled WGS sequence"/>
</dbReference>
<dbReference type="InterPro" id="IPR011006">
    <property type="entry name" value="CheY-like_superfamily"/>
</dbReference>
<dbReference type="InterPro" id="IPR051315">
    <property type="entry name" value="Bact_Chemotaxis_CheA"/>
</dbReference>
<dbReference type="Gene3D" id="2.30.30.40">
    <property type="entry name" value="SH3 Domains"/>
    <property type="match status" value="1"/>
</dbReference>
<evidence type="ECO:0000256" key="6">
    <source>
        <dbReference type="ARBA" id="ARBA00023012"/>
    </source>
</evidence>
<dbReference type="SMART" id="SM00448">
    <property type="entry name" value="REC"/>
    <property type="match status" value="1"/>
</dbReference>
<feature type="modified residue" description="4-aspartylphosphate" evidence="8">
    <location>
        <position position="1398"/>
    </location>
</feature>
<reference evidence="13" key="1">
    <citation type="submission" date="2019-02" db="EMBL/GenBank/DDBJ databases">
        <authorList>
            <person name="Li S.-H."/>
        </authorList>
    </citation>
    <scope>NUCLEOTIDE SEQUENCE</scope>
    <source>
        <strain evidence="13">IMCC11814</strain>
    </source>
</reference>
<dbReference type="InterPro" id="IPR003594">
    <property type="entry name" value="HATPase_dom"/>
</dbReference>
<evidence type="ECO:0000256" key="3">
    <source>
        <dbReference type="ARBA" id="ARBA00022553"/>
    </source>
</evidence>
<comment type="caution">
    <text evidence="13">The sequence shown here is derived from an EMBL/GenBank/DDBJ whole genome shotgun (WGS) entry which is preliminary data.</text>
</comment>
<evidence type="ECO:0000313" key="13">
    <source>
        <dbReference type="EMBL" id="MCX2977764.1"/>
    </source>
</evidence>
<dbReference type="SMART" id="SM00073">
    <property type="entry name" value="HPT"/>
    <property type="match status" value="1"/>
</dbReference>
<dbReference type="Gene3D" id="3.40.50.2300">
    <property type="match status" value="1"/>
</dbReference>
<evidence type="ECO:0000256" key="5">
    <source>
        <dbReference type="ARBA" id="ARBA00022777"/>
    </source>
</evidence>
<dbReference type="Pfam" id="PF01584">
    <property type="entry name" value="CheW"/>
    <property type="match status" value="1"/>
</dbReference>
<dbReference type="InterPro" id="IPR008207">
    <property type="entry name" value="Sig_transdc_His_kin_Hpt_dom"/>
</dbReference>
<dbReference type="InterPro" id="IPR036641">
    <property type="entry name" value="HPT_dom_sf"/>
</dbReference>
<dbReference type="Pfam" id="PF02518">
    <property type="entry name" value="HATPase_c"/>
    <property type="match status" value="1"/>
</dbReference>
<dbReference type="InterPro" id="IPR005467">
    <property type="entry name" value="His_kinase_dom"/>
</dbReference>
<evidence type="ECO:0000259" key="11">
    <source>
        <dbReference type="PROSITE" id="PS50110"/>
    </source>
</evidence>
<dbReference type="RefSeq" id="WP_279249471.1">
    <property type="nucleotide sequence ID" value="NZ_SHNO01000001.1"/>
</dbReference>
<keyword evidence="4" id="KW-0808">Transferase</keyword>
<dbReference type="InterPro" id="IPR001789">
    <property type="entry name" value="Sig_transdc_resp-reg_receiver"/>
</dbReference>
<dbReference type="SUPFAM" id="SSF50341">
    <property type="entry name" value="CheW-like"/>
    <property type="match status" value="1"/>
</dbReference>
<evidence type="ECO:0000256" key="2">
    <source>
        <dbReference type="ARBA" id="ARBA00012438"/>
    </source>
</evidence>
<dbReference type="InterPro" id="IPR036061">
    <property type="entry name" value="CheW-like_dom_sf"/>
</dbReference>
<dbReference type="PRINTS" id="PR00344">
    <property type="entry name" value="BCTRLSENSOR"/>
</dbReference>
<dbReference type="SUPFAM" id="SSF55874">
    <property type="entry name" value="ATPase domain of HSP90 chaperone/DNA topoisomerase II/histidine kinase"/>
    <property type="match status" value="1"/>
</dbReference>
<feature type="region of interest" description="Disordered" evidence="9">
    <location>
        <begin position="830"/>
        <end position="855"/>
    </location>
</feature>
<sequence>MYTEEDLSKLGLSVTGEAEEDNQQKSLNWLLEMDLSEPKETLFTVEDSELEDAGLSAYESEVAARPLVRGNVSGDDIANYVDEEIVISSETQVGDIYVESESTSEDITDSDQDQLMALDYSREREAQRTLNEREVSEGTDILGLDHEDDIAEKYVTLTRIKPVDSSPATEITSSLSSGDDRESSDAVGKHVEEIPEVSGLIEAPVQTQVADPSNDVVANDGGQDAAVQSEDNIVVGVAEAAEDDLYRYLSADDQPETVAHDTSEVFAHELTGLCDSEIPASILVTGVAISDAAAESESEQKDEDDVLEYLANTSDSEAGNNFDRYLLADEHCSVGDADWKDLEALALEERVDDDAGVSENVAIDYHEELLTLEGFAADKVPATTPSLRSAMAAVSLAVVARLEELGLASDSVAAEARLGIDETAINQCCAEGFEPVYAIFTVLPESLIALGEAMLASLHIRLLHTDSGDVWNDLFTSDFAPSGAAPAVSLRGLDNIDEAAQQESASPEGLSNDIFGDDFDEDIVADLALSGTTNAEDIEAAFSDLADSNAGSAELDDVSFLHDEANTQALADSARLLAEQEQEQEQARMAEEARVRSEQEQEQEQEQARIAEEARVRTEQEQDQARIAEEARVRVEVPLAAVENVYPESFIPDYIAFSYSSQSNAEIFSDFLDAFIEEGTLEVEKLENEVHDWEKDMANDALFTAVSRTLHTIKGIAKGVGLQRLGTLVHNFETLLEKMPSPEAGQKHEYFRVVNAWLDALVRGVEQVSNERADIASELPQQSGKADAEAALPLSENSEAKPVESFGAAAELVAIAAETYGAADAQSAIASEPVPDQTPVAKKSRTSALDKKRDKQLADEGAKVLAAQQSVRITSEKLDHLLNLTSQVQQLGVRASQNTSRGRRSSAELQARLSSVHTHIRKISDRALLNVNAQPGKSAPDMDALEMDQYSELQEAANILREGVEDLSDLVDVLARQNAHVEALLKQQSMVISSISSAIQGARVVPVSRLMPGLRRIVRTVSTDLGKVVSFQALNETGALDRDHYARLQVILEHMVRNALDHGIESPDERVAAGKPTGGLITVDVRKSGGDYVIRLSDDGRGIDPDAIRQSAFEKGLDTEIDIDSLTDEEAIRLIFHKGFSTASQLSEISGRGVGMDIVMSELLQIGGDIQIQSALDQGTAFEVRIPSNVSVNGALLVAAAGKSYAIPLNGMIAVEQVPVEEFFAAVEGRETLSLSGVDCEPSYLATLCQGVPLPDRSAWNTFVPVIIAGYEERHMAIAIDNLEEALELVVRSLGAQFSSVPGLAGAATTAEGEAVVALDLNQLVKSAGDDSIAPVVVNQIEATAPLALVVDDSRTQRMVATNQLETVGVETITAENGLVAIDLLNAAHRLPDVILLDVEMPVKDGIETLREIRKSTRFGDLPVIMVTSRTGAKHRALASAAGCSAYMGKPFNFPAMIKQINALTGLELQLS</sequence>
<gene>
    <name evidence="13" type="ORF">EYC82_10410</name>
</gene>
<feature type="region of interest" description="Disordered" evidence="9">
    <location>
        <begin position="581"/>
        <end position="617"/>
    </location>
</feature>
<feature type="compositionally biased region" description="Basic and acidic residues" evidence="9">
    <location>
        <begin position="606"/>
        <end position="617"/>
    </location>
</feature>
<keyword evidence="3 8" id="KW-0597">Phosphoprotein</keyword>
<evidence type="ECO:0000256" key="1">
    <source>
        <dbReference type="ARBA" id="ARBA00000085"/>
    </source>
</evidence>
<dbReference type="SUPFAM" id="SSF47226">
    <property type="entry name" value="Histidine-containing phosphotransfer domain, HPT domain"/>
    <property type="match status" value="1"/>
</dbReference>
<name>A0ABT3T6T2_9GAMM</name>
<dbReference type="PROSITE" id="PS50109">
    <property type="entry name" value="HIS_KIN"/>
    <property type="match status" value="1"/>
</dbReference>
<feature type="compositionally biased region" description="Basic and acidic residues" evidence="9">
    <location>
        <begin position="178"/>
        <end position="188"/>
    </location>
</feature>
<dbReference type="PROSITE" id="PS50110">
    <property type="entry name" value="RESPONSE_REGULATORY"/>
    <property type="match status" value="1"/>
</dbReference>
<evidence type="ECO:0000256" key="8">
    <source>
        <dbReference type="PROSITE-ProRule" id="PRU00169"/>
    </source>
</evidence>
<dbReference type="EC" id="2.7.13.3" evidence="2"/>
<evidence type="ECO:0000256" key="4">
    <source>
        <dbReference type="ARBA" id="ARBA00022679"/>
    </source>
</evidence>
<dbReference type="Gene3D" id="3.30.565.10">
    <property type="entry name" value="Histidine kinase-like ATPase, C-terminal domain"/>
    <property type="match status" value="1"/>
</dbReference>
<dbReference type="GO" id="GO:0016301">
    <property type="term" value="F:kinase activity"/>
    <property type="evidence" value="ECO:0007669"/>
    <property type="project" value="UniProtKB-KW"/>
</dbReference>
<dbReference type="SMART" id="SM00387">
    <property type="entry name" value="HATPase_c"/>
    <property type="match status" value="1"/>
</dbReference>
<dbReference type="InterPro" id="IPR004358">
    <property type="entry name" value="Sig_transdc_His_kin-like_C"/>
</dbReference>
<feature type="region of interest" description="Disordered" evidence="9">
    <location>
        <begin position="165"/>
        <end position="188"/>
    </location>
</feature>
<dbReference type="EMBL" id="SHNO01000001">
    <property type="protein sequence ID" value="MCX2977764.1"/>
    <property type="molecule type" value="Genomic_DNA"/>
</dbReference>